<evidence type="ECO:0000256" key="4">
    <source>
        <dbReference type="PROSITE-ProRule" id="PRU01248"/>
    </source>
</evidence>
<dbReference type="AlphaFoldDB" id="A0A7W9FRG0"/>
<keyword evidence="1" id="KW-0229">DNA integration</keyword>
<comment type="caution">
    <text evidence="7">The sequence shown here is derived from an EMBL/GenBank/DDBJ whole genome shotgun (WGS) entry which is preliminary data.</text>
</comment>
<feature type="domain" description="Core-binding (CB)" evidence="6">
    <location>
        <begin position="133"/>
        <end position="215"/>
    </location>
</feature>
<dbReference type="InterPro" id="IPR013762">
    <property type="entry name" value="Integrase-like_cat_sf"/>
</dbReference>
<dbReference type="GO" id="GO:0015074">
    <property type="term" value="P:DNA integration"/>
    <property type="evidence" value="ECO:0007669"/>
    <property type="project" value="UniProtKB-KW"/>
</dbReference>
<dbReference type="RefSeq" id="WP_184277529.1">
    <property type="nucleotide sequence ID" value="NZ_JACHLJ010000001.1"/>
</dbReference>
<accession>A0A7W9FRG0</accession>
<dbReference type="SUPFAM" id="SSF56349">
    <property type="entry name" value="DNA breaking-rejoining enzymes"/>
    <property type="match status" value="1"/>
</dbReference>
<sequence length="448" mass="49504">MTRKPAAPSNLRNGLKWRDGRPRWEPSPANRACGFAGMDLRDHAGGWMDRGAATTAADARTLWARLVREAMRDDGEGSKARSMLAAALERLPPVPVEVEARHRRALVADLIERARAVIESREPDLLPEGAAPRTGAAMVEGFFADAQALKRISTASQRAYRVHSRKFIQRFGTRRVDTITLPQMRAWYLDLQSEVSTATANAAVGAAGAFFRWAMWQDPQWIVASPAVGVGRQKSAGRRVFWTVEEERDFVAWCDANGFVDVADAATACLWTGSRQVDVAKAAVHELEGPTWRYVPQKTERKGQEALAGILEPLAVRVARRRAEADAAPLRHLNATPYLWDYRMNRRHTSDTIGTRFREARRAAVAAGAMPRSFLDKTLQDTRDTCVTRLAAADVSLDRIASWGGWAVDTAKNILREHYLSLMDASALDSASKLHAWARSQGVALTAA</sequence>
<dbReference type="Proteomes" id="UP000556201">
    <property type="component" value="Unassembled WGS sequence"/>
</dbReference>
<evidence type="ECO:0000259" key="6">
    <source>
        <dbReference type="PROSITE" id="PS51900"/>
    </source>
</evidence>
<dbReference type="Gene3D" id="1.10.443.10">
    <property type="entry name" value="Intergrase catalytic core"/>
    <property type="match status" value="1"/>
</dbReference>
<keyword evidence="3" id="KW-0233">DNA recombination</keyword>
<proteinExistence type="predicted"/>
<evidence type="ECO:0000313" key="8">
    <source>
        <dbReference type="Proteomes" id="UP000556201"/>
    </source>
</evidence>
<dbReference type="InterPro" id="IPR011010">
    <property type="entry name" value="DNA_brk_join_enz"/>
</dbReference>
<dbReference type="InterPro" id="IPR004107">
    <property type="entry name" value="Integrase_SAM-like_N"/>
</dbReference>
<dbReference type="GO" id="GO:0003677">
    <property type="term" value="F:DNA binding"/>
    <property type="evidence" value="ECO:0007669"/>
    <property type="project" value="UniProtKB-UniRule"/>
</dbReference>
<keyword evidence="2 4" id="KW-0238">DNA-binding</keyword>
<evidence type="ECO:0000256" key="5">
    <source>
        <dbReference type="SAM" id="MobiDB-lite"/>
    </source>
</evidence>
<dbReference type="InterPro" id="IPR010998">
    <property type="entry name" value="Integrase_recombinase_N"/>
</dbReference>
<reference evidence="7 8" key="1">
    <citation type="submission" date="2020-08" db="EMBL/GenBank/DDBJ databases">
        <title>Functional genomics of gut bacteria from endangered species of beetles.</title>
        <authorList>
            <person name="Carlos-Shanley C."/>
        </authorList>
    </citation>
    <scope>NUCLEOTIDE SEQUENCE [LARGE SCALE GENOMIC DNA]</scope>
    <source>
        <strain evidence="7 8">S00192</strain>
    </source>
</reference>
<dbReference type="PROSITE" id="PS51900">
    <property type="entry name" value="CB"/>
    <property type="match status" value="1"/>
</dbReference>
<dbReference type="Gene3D" id="1.10.150.130">
    <property type="match status" value="1"/>
</dbReference>
<name>A0A7W9FRG0_BREVE</name>
<evidence type="ECO:0000256" key="1">
    <source>
        <dbReference type="ARBA" id="ARBA00022908"/>
    </source>
</evidence>
<evidence type="ECO:0000256" key="3">
    <source>
        <dbReference type="ARBA" id="ARBA00023172"/>
    </source>
</evidence>
<feature type="region of interest" description="Disordered" evidence="5">
    <location>
        <begin position="1"/>
        <end position="24"/>
    </location>
</feature>
<gene>
    <name evidence="7" type="ORF">HNP47_000122</name>
</gene>
<evidence type="ECO:0000313" key="7">
    <source>
        <dbReference type="EMBL" id="MBB5770153.1"/>
    </source>
</evidence>
<evidence type="ECO:0000256" key="2">
    <source>
        <dbReference type="ARBA" id="ARBA00023125"/>
    </source>
</evidence>
<dbReference type="InterPro" id="IPR044068">
    <property type="entry name" value="CB"/>
</dbReference>
<protein>
    <recommendedName>
        <fullName evidence="6">Core-binding (CB) domain-containing protein</fullName>
    </recommendedName>
</protein>
<dbReference type="GO" id="GO:0006310">
    <property type="term" value="P:DNA recombination"/>
    <property type="evidence" value="ECO:0007669"/>
    <property type="project" value="UniProtKB-KW"/>
</dbReference>
<dbReference type="EMBL" id="JACHLJ010000001">
    <property type="protein sequence ID" value="MBB5770153.1"/>
    <property type="molecule type" value="Genomic_DNA"/>
</dbReference>
<dbReference type="Pfam" id="PF02899">
    <property type="entry name" value="Phage_int_SAM_1"/>
    <property type="match status" value="1"/>
</dbReference>
<organism evidence="7 8">
    <name type="scientific">Brevundimonas vesicularis</name>
    <name type="common">Pseudomonas vesicularis</name>
    <dbReference type="NCBI Taxonomy" id="41276"/>
    <lineage>
        <taxon>Bacteria</taxon>
        <taxon>Pseudomonadati</taxon>
        <taxon>Pseudomonadota</taxon>
        <taxon>Alphaproteobacteria</taxon>
        <taxon>Caulobacterales</taxon>
        <taxon>Caulobacteraceae</taxon>
        <taxon>Brevundimonas</taxon>
    </lineage>
</organism>